<dbReference type="InterPro" id="IPR028889">
    <property type="entry name" value="USP"/>
</dbReference>
<gene>
    <name evidence="3" type="ORF">C2845_PM08G12430</name>
</gene>
<dbReference type="Gene3D" id="3.90.70.10">
    <property type="entry name" value="Cysteine proteinases"/>
    <property type="match status" value="1"/>
</dbReference>
<evidence type="ECO:0000259" key="2">
    <source>
        <dbReference type="PROSITE" id="PS50235"/>
    </source>
</evidence>
<keyword evidence="3" id="KW-0378">Hydrolase</keyword>
<dbReference type="Proteomes" id="UP000275267">
    <property type="component" value="Unassembled WGS sequence"/>
</dbReference>
<feature type="region of interest" description="Disordered" evidence="1">
    <location>
        <begin position="142"/>
        <end position="161"/>
    </location>
</feature>
<feature type="domain" description="USP" evidence="2">
    <location>
        <begin position="1"/>
        <end position="183"/>
    </location>
</feature>
<protein>
    <submittedName>
        <fullName evidence="3">Ubiquitin carboxyl-terminal hydrolase 2</fullName>
    </submittedName>
</protein>
<dbReference type="OrthoDB" id="2020758at2759"/>
<dbReference type="PANTHER" id="PTHR24006">
    <property type="entry name" value="UBIQUITIN CARBOXYL-TERMINAL HYDROLASE"/>
    <property type="match status" value="1"/>
</dbReference>
<evidence type="ECO:0000313" key="3">
    <source>
        <dbReference type="EMBL" id="RLM91348.1"/>
    </source>
</evidence>
<sequence>MNLITRAPDVLLVNLRRYRKGPEPNGELEKLDVHVHFKEMLDIQPYMDQRCMKSDGSTYRQVGIAQHIGNREGGQYIADNEIREASLQEVLSCEAYMLVYERCSTDTFLSSANVMGEESHLSDTDTWPKIGGPIYHSIPPPLDELGPWEHQRNPKRDKRREEALAKKDDIVAKEIWMFLDRHEELSQCLSTNLLMKIDDFGHGGNPIMIPIPDKCALVQGLIAHVLSKHRAGYSWEGGFGIDDMDVYDGKVVINRSPKLFEIHPKISHEMVVAMEKDFGKIVMEVLNKFRRRKTHVPYLKPFRILLGNIRRAYDAGDGTDLFKSLMETEIANEWTEHMKRTTNPLLLAIFRSKDPTPKLFYYRTELEFLFEYMRHLPQHGAERSFVRRPLARRGDGPRKQRLQSLDELELAGAYYLESAVVQALTILINSNAMKGIFVRLRVHATASSGELIGLSPQLSIERADGHGLDQNLIS</sequence>
<dbReference type="SUPFAM" id="SSF54001">
    <property type="entry name" value="Cysteine proteinases"/>
    <property type="match status" value="1"/>
</dbReference>
<keyword evidence="4" id="KW-1185">Reference proteome</keyword>
<organism evidence="3 4">
    <name type="scientific">Panicum miliaceum</name>
    <name type="common">Proso millet</name>
    <name type="synonym">Broomcorn millet</name>
    <dbReference type="NCBI Taxonomy" id="4540"/>
    <lineage>
        <taxon>Eukaryota</taxon>
        <taxon>Viridiplantae</taxon>
        <taxon>Streptophyta</taxon>
        <taxon>Embryophyta</taxon>
        <taxon>Tracheophyta</taxon>
        <taxon>Spermatophyta</taxon>
        <taxon>Magnoliopsida</taxon>
        <taxon>Liliopsida</taxon>
        <taxon>Poales</taxon>
        <taxon>Poaceae</taxon>
        <taxon>PACMAD clade</taxon>
        <taxon>Panicoideae</taxon>
        <taxon>Panicodae</taxon>
        <taxon>Paniceae</taxon>
        <taxon>Panicinae</taxon>
        <taxon>Panicum</taxon>
        <taxon>Panicum sect. Panicum</taxon>
    </lineage>
</organism>
<dbReference type="GO" id="GO:0004843">
    <property type="term" value="F:cysteine-type deubiquitinase activity"/>
    <property type="evidence" value="ECO:0007669"/>
    <property type="project" value="InterPro"/>
</dbReference>
<accession>A0A3L6QXG0</accession>
<comment type="caution">
    <text evidence="3">The sequence shown here is derived from an EMBL/GenBank/DDBJ whole genome shotgun (WGS) entry which is preliminary data.</text>
</comment>
<dbReference type="InterPro" id="IPR038765">
    <property type="entry name" value="Papain-like_cys_pep_sf"/>
</dbReference>
<dbReference type="GO" id="GO:0016579">
    <property type="term" value="P:protein deubiquitination"/>
    <property type="evidence" value="ECO:0007669"/>
    <property type="project" value="InterPro"/>
</dbReference>
<reference evidence="4" key="1">
    <citation type="journal article" date="2019" name="Nat. Commun.">
        <title>The genome of broomcorn millet.</title>
        <authorList>
            <person name="Zou C."/>
            <person name="Miki D."/>
            <person name="Li D."/>
            <person name="Tang Q."/>
            <person name="Xiao L."/>
            <person name="Rajput S."/>
            <person name="Deng P."/>
            <person name="Jia W."/>
            <person name="Huang R."/>
            <person name="Zhang M."/>
            <person name="Sun Y."/>
            <person name="Hu J."/>
            <person name="Fu X."/>
            <person name="Schnable P.S."/>
            <person name="Li F."/>
            <person name="Zhang H."/>
            <person name="Feng B."/>
            <person name="Zhu X."/>
            <person name="Liu R."/>
            <person name="Schnable J.C."/>
            <person name="Zhu J.-K."/>
            <person name="Zhang H."/>
        </authorList>
    </citation>
    <scope>NUCLEOTIDE SEQUENCE [LARGE SCALE GENOMIC DNA]</scope>
</reference>
<dbReference type="EMBL" id="PQIB02000010">
    <property type="protein sequence ID" value="RLM91348.1"/>
    <property type="molecule type" value="Genomic_DNA"/>
</dbReference>
<proteinExistence type="predicted"/>
<dbReference type="AlphaFoldDB" id="A0A3L6QXG0"/>
<evidence type="ECO:0000313" key="4">
    <source>
        <dbReference type="Proteomes" id="UP000275267"/>
    </source>
</evidence>
<dbReference type="GO" id="GO:0005829">
    <property type="term" value="C:cytosol"/>
    <property type="evidence" value="ECO:0007669"/>
    <property type="project" value="TreeGrafter"/>
</dbReference>
<dbReference type="InterPro" id="IPR001394">
    <property type="entry name" value="Peptidase_C19_UCH"/>
</dbReference>
<name>A0A3L6QXG0_PANMI</name>
<dbReference type="PROSITE" id="PS50235">
    <property type="entry name" value="USP_3"/>
    <property type="match status" value="1"/>
</dbReference>
<dbReference type="STRING" id="4540.A0A3L6QXG0"/>
<dbReference type="InterPro" id="IPR050164">
    <property type="entry name" value="Peptidase_C19"/>
</dbReference>
<feature type="compositionally biased region" description="Basic and acidic residues" evidence="1">
    <location>
        <begin position="147"/>
        <end position="161"/>
    </location>
</feature>
<dbReference type="GO" id="GO:0005634">
    <property type="term" value="C:nucleus"/>
    <property type="evidence" value="ECO:0007669"/>
    <property type="project" value="TreeGrafter"/>
</dbReference>
<dbReference type="PANTHER" id="PTHR24006:SF781">
    <property type="entry name" value="LD34905P"/>
    <property type="match status" value="1"/>
</dbReference>
<evidence type="ECO:0000256" key="1">
    <source>
        <dbReference type="SAM" id="MobiDB-lite"/>
    </source>
</evidence>
<dbReference type="Pfam" id="PF00443">
    <property type="entry name" value="UCH"/>
    <property type="match status" value="1"/>
</dbReference>